<evidence type="ECO:0000256" key="6">
    <source>
        <dbReference type="PIRSR" id="PIRSR604254-1"/>
    </source>
</evidence>
<feature type="binding site" evidence="6">
    <location>
        <position position="171"/>
    </location>
    <ligand>
        <name>Zn(2+)</name>
        <dbReference type="ChEBI" id="CHEBI:29105"/>
    </ligand>
</feature>
<reference evidence="8 9" key="1">
    <citation type="journal article" name="Sci. Rep.">
        <title>Genome-scale phylogenetic analyses confirm Olpidium as the closest living zoosporic fungus to the non-flagellated, terrestrial fungi.</title>
        <authorList>
            <person name="Chang Y."/>
            <person name="Rochon D."/>
            <person name="Sekimoto S."/>
            <person name="Wang Y."/>
            <person name="Chovatia M."/>
            <person name="Sandor L."/>
            <person name="Salamov A."/>
            <person name="Grigoriev I.V."/>
            <person name="Stajich J.E."/>
            <person name="Spatafora J.W."/>
        </authorList>
    </citation>
    <scope>NUCLEOTIDE SEQUENCE [LARGE SCALE GENOMIC DNA]</scope>
    <source>
        <strain evidence="8">S191</strain>
    </source>
</reference>
<dbReference type="InterPro" id="IPR004254">
    <property type="entry name" value="AdipoR/HlyIII-related"/>
</dbReference>
<evidence type="ECO:0000313" key="9">
    <source>
        <dbReference type="Proteomes" id="UP000673691"/>
    </source>
</evidence>
<dbReference type="GO" id="GO:0046872">
    <property type="term" value="F:metal ion binding"/>
    <property type="evidence" value="ECO:0007669"/>
    <property type="project" value="UniProtKB-KW"/>
</dbReference>
<feature type="transmembrane region" description="Helical" evidence="7">
    <location>
        <begin position="136"/>
        <end position="153"/>
    </location>
</feature>
<organism evidence="8 9">
    <name type="scientific">Olpidium bornovanus</name>
    <dbReference type="NCBI Taxonomy" id="278681"/>
    <lineage>
        <taxon>Eukaryota</taxon>
        <taxon>Fungi</taxon>
        <taxon>Fungi incertae sedis</taxon>
        <taxon>Olpidiomycota</taxon>
        <taxon>Olpidiomycotina</taxon>
        <taxon>Olpidiomycetes</taxon>
        <taxon>Olpidiales</taxon>
        <taxon>Olpidiaceae</taxon>
        <taxon>Olpidium</taxon>
    </lineage>
</organism>
<dbReference type="GO" id="GO:0016020">
    <property type="term" value="C:membrane"/>
    <property type="evidence" value="ECO:0007669"/>
    <property type="project" value="UniProtKB-SubCell"/>
</dbReference>
<evidence type="ECO:0000256" key="3">
    <source>
        <dbReference type="ARBA" id="ARBA00022692"/>
    </source>
</evidence>
<feature type="transmembrane region" description="Helical" evidence="7">
    <location>
        <begin position="103"/>
        <end position="124"/>
    </location>
</feature>
<feature type="binding site" evidence="6">
    <location>
        <position position="175"/>
    </location>
    <ligand>
        <name>Zn(2+)</name>
        <dbReference type="ChEBI" id="CHEBI:29105"/>
    </ligand>
</feature>
<dbReference type="EMBL" id="JAEFCI010011265">
    <property type="protein sequence ID" value="KAG5456722.1"/>
    <property type="molecule type" value="Genomic_DNA"/>
</dbReference>
<dbReference type="GO" id="GO:0038023">
    <property type="term" value="F:signaling receptor activity"/>
    <property type="evidence" value="ECO:0007669"/>
    <property type="project" value="TreeGrafter"/>
</dbReference>
<keyword evidence="5 7" id="KW-0472">Membrane</keyword>
<evidence type="ECO:0000256" key="5">
    <source>
        <dbReference type="ARBA" id="ARBA00023136"/>
    </source>
</evidence>
<evidence type="ECO:0000256" key="7">
    <source>
        <dbReference type="SAM" id="Phobius"/>
    </source>
</evidence>
<dbReference type="PANTHER" id="PTHR20855">
    <property type="entry name" value="ADIPOR/PROGESTIN RECEPTOR-RELATED"/>
    <property type="match status" value="1"/>
</dbReference>
<evidence type="ECO:0000256" key="1">
    <source>
        <dbReference type="ARBA" id="ARBA00004141"/>
    </source>
</evidence>
<feature type="non-terminal residue" evidence="8">
    <location>
        <position position="213"/>
    </location>
</feature>
<keyword evidence="9" id="KW-1185">Reference proteome</keyword>
<dbReference type="Proteomes" id="UP000673691">
    <property type="component" value="Unassembled WGS sequence"/>
</dbReference>
<dbReference type="PANTHER" id="PTHR20855:SF52">
    <property type="entry name" value="ADIPONECTIN RECEPTOR PROTEIN"/>
    <property type="match status" value="1"/>
</dbReference>
<keyword evidence="4 7" id="KW-1133">Transmembrane helix</keyword>
<evidence type="ECO:0000256" key="4">
    <source>
        <dbReference type="ARBA" id="ARBA00022989"/>
    </source>
</evidence>
<proteinExistence type="inferred from homology"/>
<keyword evidence="3 7" id="KW-0812">Transmembrane</keyword>
<gene>
    <name evidence="8" type="ORF">BJ554DRAFT_3451</name>
</gene>
<evidence type="ECO:0000256" key="2">
    <source>
        <dbReference type="ARBA" id="ARBA00007018"/>
    </source>
</evidence>
<evidence type="ECO:0000313" key="8">
    <source>
        <dbReference type="EMBL" id="KAG5456722.1"/>
    </source>
</evidence>
<dbReference type="OrthoDB" id="529367at2759"/>
<accession>A0A8H7ZPI7</accession>
<sequence length="213" mass="23912">MPVLRGGGISRYRNRISYCGLFLPGCFFCHPVFKLVYLASITSLGAATVRSFFFYSPIGPAAVENQRQTAQPVNNWPGRLRLQVVMCASLRFRTPEFRWMRTGLFIALGAAGIIPVGHGVYLYGLSLAVEAVSLKHLLAMGTVYIVGALIYASRIPESLAPGRFDIWFHSHQIFHCCVGEQSFPAIFVLNSARRTRRRVHTLRRNPEHFQILA</sequence>
<dbReference type="AlphaFoldDB" id="A0A8H7ZPI7"/>
<keyword evidence="6" id="KW-0862">Zinc</keyword>
<comment type="caution">
    <text evidence="8">The sequence shown here is derived from an EMBL/GenBank/DDBJ whole genome shotgun (WGS) entry which is preliminary data.</text>
</comment>
<name>A0A8H7ZPI7_9FUNG</name>
<protein>
    <submittedName>
        <fullName evidence="8">Hemolysin-III related-domain-containing protein</fullName>
    </submittedName>
</protein>
<comment type="similarity">
    <text evidence="2">Belongs to the ADIPOR family.</text>
</comment>
<comment type="subcellular location">
    <subcellularLocation>
        <location evidence="1">Membrane</location>
        <topology evidence="1">Multi-pass membrane protein</topology>
    </subcellularLocation>
</comment>
<dbReference type="Pfam" id="PF03006">
    <property type="entry name" value="HlyIII"/>
    <property type="match status" value="1"/>
</dbReference>
<keyword evidence="6" id="KW-0479">Metal-binding</keyword>